<evidence type="ECO:0000256" key="10">
    <source>
        <dbReference type="SAM" id="Phobius"/>
    </source>
</evidence>
<evidence type="ECO:0000256" key="8">
    <source>
        <dbReference type="ARBA" id="ARBA00023136"/>
    </source>
</evidence>
<evidence type="ECO:0000256" key="7">
    <source>
        <dbReference type="ARBA" id="ARBA00022989"/>
    </source>
</evidence>
<keyword evidence="6 9" id="KW-0812">Transmembrane</keyword>
<dbReference type="PANTHER" id="PTHR30561">
    <property type="entry name" value="SMR FAMILY PROTON-DEPENDENT DRUG EFFLUX TRANSPORTER SUGE"/>
    <property type="match status" value="1"/>
</dbReference>
<evidence type="ECO:0000256" key="4">
    <source>
        <dbReference type="ARBA" id="ARBA00022475"/>
    </source>
</evidence>
<gene>
    <name evidence="11" type="ORF">AAH949_04385</name>
</gene>
<keyword evidence="8 10" id="KW-0472">Membrane</keyword>
<dbReference type="SUPFAM" id="SSF103481">
    <property type="entry name" value="Multidrug resistance efflux transporter EmrE"/>
    <property type="match status" value="1"/>
</dbReference>
<feature type="transmembrane region" description="Helical" evidence="10">
    <location>
        <begin position="26"/>
        <end position="46"/>
    </location>
</feature>
<evidence type="ECO:0000256" key="9">
    <source>
        <dbReference type="RuleBase" id="RU003942"/>
    </source>
</evidence>
<dbReference type="Gene3D" id="1.10.3730.20">
    <property type="match status" value="1"/>
</dbReference>
<organism evidence="11">
    <name type="scientific">Campylobacter sp. CCS1377</name>
    <dbReference type="NCBI Taxonomy" id="3158229"/>
    <lineage>
        <taxon>Bacteria</taxon>
        <taxon>Pseudomonadati</taxon>
        <taxon>Campylobacterota</taxon>
        <taxon>Epsilonproteobacteria</taxon>
        <taxon>Campylobacterales</taxon>
        <taxon>Campylobacteraceae</taxon>
        <taxon>Campylobacter</taxon>
    </lineage>
</organism>
<comment type="subunit">
    <text evidence="2">Forms a complex with MdtJ.</text>
</comment>
<dbReference type="InterPro" id="IPR037185">
    <property type="entry name" value="EmrE-like"/>
</dbReference>
<dbReference type="GO" id="GO:0005886">
    <property type="term" value="C:plasma membrane"/>
    <property type="evidence" value="ECO:0007669"/>
    <property type="project" value="UniProtKB-SubCell"/>
</dbReference>
<protein>
    <recommendedName>
        <fullName evidence="3">Spermidine export protein MdtI</fullName>
    </recommendedName>
</protein>
<sequence>MYLSFIILSAFLDIFANLLLKKSDGFRYKIWGIGAIVLAILAFVMLSFSLKFDIPLSVAYSTWGAVGIIGTCLGGWIFYKEKLNKIGITGIGVVLCAVVLLNLEH</sequence>
<comment type="similarity">
    <text evidence="9">Belongs to the drug/metabolite transporter (DMT) superfamily. Small multidrug resistance (SMR) (TC 2.A.7.1) family.</text>
</comment>
<evidence type="ECO:0000313" key="11">
    <source>
        <dbReference type="EMBL" id="XBJ30142.1"/>
    </source>
</evidence>
<dbReference type="EMBL" id="CP155620">
    <property type="protein sequence ID" value="XBJ30142.1"/>
    <property type="molecule type" value="Genomic_DNA"/>
</dbReference>
<dbReference type="Pfam" id="PF00893">
    <property type="entry name" value="Multi_Drug_Res"/>
    <property type="match status" value="1"/>
</dbReference>
<dbReference type="InterPro" id="IPR000390">
    <property type="entry name" value="Small_drug/metabolite_transptr"/>
</dbReference>
<evidence type="ECO:0000256" key="2">
    <source>
        <dbReference type="ARBA" id="ARBA00011359"/>
    </source>
</evidence>
<keyword evidence="4" id="KW-1003">Cell membrane</keyword>
<evidence type="ECO:0000256" key="5">
    <source>
        <dbReference type="ARBA" id="ARBA00022519"/>
    </source>
</evidence>
<feature type="transmembrane region" description="Helical" evidence="10">
    <location>
        <begin position="58"/>
        <end position="79"/>
    </location>
</feature>
<keyword evidence="7 10" id="KW-1133">Transmembrane helix</keyword>
<dbReference type="GO" id="GO:0015199">
    <property type="term" value="F:amino-acid betaine transmembrane transporter activity"/>
    <property type="evidence" value="ECO:0007669"/>
    <property type="project" value="TreeGrafter"/>
</dbReference>
<dbReference type="GO" id="GO:0015297">
    <property type="term" value="F:antiporter activity"/>
    <property type="evidence" value="ECO:0007669"/>
    <property type="project" value="TreeGrafter"/>
</dbReference>
<dbReference type="GO" id="GO:1903711">
    <property type="term" value="P:spermidine transmembrane transport"/>
    <property type="evidence" value="ECO:0007669"/>
    <property type="project" value="TreeGrafter"/>
</dbReference>
<dbReference type="GO" id="GO:0015220">
    <property type="term" value="F:choline transmembrane transporter activity"/>
    <property type="evidence" value="ECO:0007669"/>
    <property type="project" value="TreeGrafter"/>
</dbReference>
<evidence type="ECO:0000256" key="6">
    <source>
        <dbReference type="ARBA" id="ARBA00022692"/>
    </source>
</evidence>
<reference evidence="11" key="1">
    <citation type="submission" date="2024-05" db="EMBL/GenBank/DDBJ databases">
        <title>Campylobacter coli isolated from environmental waters in Slovenia.</title>
        <authorList>
            <person name="Zautner A.E."/>
            <person name="Bunk B."/>
            <person name="Riedel T."/>
            <person name="Sproeer C."/>
        </authorList>
    </citation>
    <scope>NUCLEOTIDE SEQUENCE</scope>
    <source>
        <strain evidence="11">CCS1377</strain>
    </source>
</reference>
<dbReference type="RefSeq" id="WP_348519131.1">
    <property type="nucleotide sequence ID" value="NZ_CP155620.1"/>
</dbReference>
<accession>A0AAU7EA73</accession>
<dbReference type="InterPro" id="IPR045324">
    <property type="entry name" value="Small_multidrug_res"/>
</dbReference>
<dbReference type="AlphaFoldDB" id="A0AAU7EA73"/>
<evidence type="ECO:0000256" key="3">
    <source>
        <dbReference type="ARBA" id="ARBA00021114"/>
    </source>
</evidence>
<dbReference type="GO" id="GO:0031460">
    <property type="term" value="P:glycine betaine transport"/>
    <property type="evidence" value="ECO:0007669"/>
    <property type="project" value="TreeGrafter"/>
</dbReference>
<proteinExistence type="inferred from homology"/>
<keyword evidence="5" id="KW-0997">Cell inner membrane</keyword>
<comment type="subcellular location">
    <subcellularLocation>
        <location evidence="1">Cell inner membrane</location>
        <topology evidence="1">Multi-pass membrane protein</topology>
    </subcellularLocation>
    <subcellularLocation>
        <location evidence="9">Cell membrane</location>
        <topology evidence="9">Multi-pass membrane protein</topology>
    </subcellularLocation>
</comment>
<name>A0AAU7EA73_9BACT</name>
<feature type="transmembrane region" description="Helical" evidence="10">
    <location>
        <begin position="85"/>
        <end position="103"/>
    </location>
</feature>
<evidence type="ECO:0000256" key="1">
    <source>
        <dbReference type="ARBA" id="ARBA00004429"/>
    </source>
</evidence>
<dbReference type="PANTHER" id="PTHR30561:SF6">
    <property type="entry name" value="SPERMIDINE EXPORT PROTEIN MDTI"/>
    <property type="match status" value="1"/>
</dbReference>